<dbReference type="GO" id="GO:0004479">
    <property type="term" value="F:methionyl-tRNA formyltransferase activity"/>
    <property type="evidence" value="ECO:0007669"/>
    <property type="project" value="UniProtKB-UniRule"/>
</dbReference>
<dbReference type="Gene3D" id="3.40.50.12230">
    <property type="match status" value="1"/>
</dbReference>
<keyword evidence="3 5" id="KW-0808">Transferase</keyword>
<dbReference type="InterPro" id="IPR005794">
    <property type="entry name" value="Fmt"/>
</dbReference>
<dbReference type="InterPro" id="IPR011034">
    <property type="entry name" value="Formyl_transferase-like_C_sf"/>
</dbReference>
<comment type="similarity">
    <text evidence="1 5">Belongs to the Fmt family.</text>
</comment>
<evidence type="ECO:0000256" key="4">
    <source>
        <dbReference type="ARBA" id="ARBA00022917"/>
    </source>
</evidence>
<dbReference type="EMBL" id="DSZY01000010">
    <property type="protein sequence ID" value="HGU39959.1"/>
    <property type="molecule type" value="Genomic_DNA"/>
</dbReference>
<reference evidence="8" key="1">
    <citation type="journal article" date="2020" name="mSystems">
        <title>Genome- and Community-Level Interaction Insights into Carbon Utilization and Element Cycling Functions of Hydrothermarchaeota in Hydrothermal Sediment.</title>
        <authorList>
            <person name="Zhou Z."/>
            <person name="Liu Y."/>
            <person name="Xu W."/>
            <person name="Pan J."/>
            <person name="Luo Z.H."/>
            <person name="Li M."/>
        </authorList>
    </citation>
    <scope>NUCLEOTIDE SEQUENCE [LARGE SCALE GENOMIC DNA]</scope>
    <source>
        <strain evidence="8">SpSt-609</strain>
    </source>
</reference>
<evidence type="ECO:0000256" key="3">
    <source>
        <dbReference type="ARBA" id="ARBA00022679"/>
    </source>
</evidence>
<dbReference type="PANTHER" id="PTHR11138">
    <property type="entry name" value="METHIONYL-TRNA FORMYLTRANSFERASE"/>
    <property type="match status" value="1"/>
</dbReference>
<dbReference type="InterPro" id="IPR005793">
    <property type="entry name" value="Formyl_trans_C"/>
</dbReference>
<evidence type="ECO:0000313" key="8">
    <source>
        <dbReference type="EMBL" id="HGU39959.1"/>
    </source>
</evidence>
<dbReference type="InterPro" id="IPR002376">
    <property type="entry name" value="Formyl_transf_N"/>
</dbReference>
<dbReference type="InterPro" id="IPR044135">
    <property type="entry name" value="Met-tRNA-FMT_C"/>
</dbReference>
<dbReference type="InterPro" id="IPR036477">
    <property type="entry name" value="Formyl_transf_N_sf"/>
</dbReference>
<gene>
    <name evidence="5" type="primary">fmt</name>
    <name evidence="8" type="ORF">ENT77_02000</name>
</gene>
<feature type="domain" description="Formyl transferase N-terminal" evidence="6">
    <location>
        <begin position="1"/>
        <end position="173"/>
    </location>
</feature>
<evidence type="ECO:0000256" key="2">
    <source>
        <dbReference type="ARBA" id="ARBA00012261"/>
    </source>
</evidence>
<dbReference type="GO" id="GO:0005829">
    <property type="term" value="C:cytosol"/>
    <property type="evidence" value="ECO:0007669"/>
    <property type="project" value="TreeGrafter"/>
</dbReference>
<dbReference type="InterPro" id="IPR041711">
    <property type="entry name" value="Met-tRNA-FMT_N"/>
</dbReference>
<dbReference type="SUPFAM" id="SSF50486">
    <property type="entry name" value="FMT C-terminal domain-like"/>
    <property type="match status" value="1"/>
</dbReference>
<keyword evidence="4 5" id="KW-0648">Protein biosynthesis</keyword>
<comment type="catalytic activity">
    <reaction evidence="5">
        <text>L-methionyl-tRNA(fMet) + (6R)-10-formyltetrahydrofolate = N-formyl-L-methionyl-tRNA(fMet) + (6S)-5,6,7,8-tetrahydrofolate + H(+)</text>
        <dbReference type="Rhea" id="RHEA:24380"/>
        <dbReference type="Rhea" id="RHEA-COMP:9952"/>
        <dbReference type="Rhea" id="RHEA-COMP:9953"/>
        <dbReference type="ChEBI" id="CHEBI:15378"/>
        <dbReference type="ChEBI" id="CHEBI:57453"/>
        <dbReference type="ChEBI" id="CHEBI:78530"/>
        <dbReference type="ChEBI" id="CHEBI:78844"/>
        <dbReference type="ChEBI" id="CHEBI:195366"/>
        <dbReference type="EC" id="2.1.2.9"/>
    </reaction>
</comment>
<evidence type="ECO:0000256" key="5">
    <source>
        <dbReference type="HAMAP-Rule" id="MF_00182"/>
    </source>
</evidence>
<dbReference type="NCBIfam" id="TIGR00460">
    <property type="entry name" value="fmt"/>
    <property type="match status" value="1"/>
</dbReference>
<comment type="caution">
    <text evidence="8">The sequence shown here is derived from an EMBL/GenBank/DDBJ whole genome shotgun (WGS) entry which is preliminary data.</text>
</comment>
<accession>A0A7C4RV81</accession>
<feature type="binding site" evidence="5">
    <location>
        <begin position="106"/>
        <end position="109"/>
    </location>
    <ligand>
        <name>(6S)-5,6,7,8-tetrahydrofolate</name>
        <dbReference type="ChEBI" id="CHEBI:57453"/>
    </ligand>
</feature>
<sequence>MRILFMGTPEFAAEFLEFLVQENFNIVAVISQKDKPKGRGLKLQPTPVKEVALKYGIPVFQPTNLIQEGLKIIEDSKPDIGIVVAFGRLLKKPFLDAIEFYNVHASLLPKYRGPAPIQRAIENGERITGITIFKISEGMDDGDIALQRAFEVSECETFGDVYQKMLDIGKCLLKDFLLRYPVKLTPQDHSQASYAPKIEKEDLWIDFSKPAEHVRNKIRAYDPFPGAKARFEGLEVKLFGACEITNVELTANGIGEVLDVNRDGALITTGSGAVRVRLIQFPGKRPIHFYDAKNGGLVKLGSVFE</sequence>
<feature type="domain" description="Formyl transferase C-terminal" evidence="7">
    <location>
        <begin position="197"/>
        <end position="294"/>
    </location>
</feature>
<dbReference type="PANTHER" id="PTHR11138:SF5">
    <property type="entry name" value="METHIONYL-TRNA FORMYLTRANSFERASE, MITOCHONDRIAL"/>
    <property type="match status" value="1"/>
</dbReference>
<dbReference type="AlphaFoldDB" id="A0A7C4RV81"/>
<organism evidence="8">
    <name type="scientific">Fervidobacterium thailandense</name>
    <dbReference type="NCBI Taxonomy" id="1008305"/>
    <lineage>
        <taxon>Bacteria</taxon>
        <taxon>Thermotogati</taxon>
        <taxon>Thermotogota</taxon>
        <taxon>Thermotogae</taxon>
        <taxon>Thermotogales</taxon>
        <taxon>Fervidobacteriaceae</taxon>
        <taxon>Fervidobacterium</taxon>
    </lineage>
</organism>
<dbReference type="Pfam" id="PF00551">
    <property type="entry name" value="Formyl_trans_N"/>
    <property type="match status" value="1"/>
</dbReference>
<dbReference type="CDD" id="cd08704">
    <property type="entry name" value="Met_tRNA_FMT_C"/>
    <property type="match status" value="1"/>
</dbReference>
<protein>
    <recommendedName>
        <fullName evidence="2 5">Methionyl-tRNA formyltransferase</fullName>
        <ecNumber evidence="2 5">2.1.2.9</ecNumber>
    </recommendedName>
</protein>
<evidence type="ECO:0000256" key="1">
    <source>
        <dbReference type="ARBA" id="ARBA00010699"/>
    </source>
</evidence>
<comment type="function">
    <text evidence="5">Attaches a formyl group to the free amino group of methionyl-tRNA(fMet). The formyl group appears to play a dual role in the initiator identity of N-formylmethionyl-tRNA by promoting its recognition by IF2 and preventing the misappropriation of this tRNA by the elongation apparatus.</text>
</comment>
<dbReference type="HAMAP" id="MF_00182">
    <property type="entry name" value="Formyl_trans"/>
    <property type="match status" value="1"/>
</dbReference>
<dbReference type="Pfam" id="PF02911">
    <property type="entry name" value="Formyl_trans_C"/>
    <property type="match status" value="1"/>
</dbReference>
<evidence type="ECO:0000259" key="7">
    <source>
        <dbReference type="Pfam" id="PF02911"/>
    </source>
</evidence>
<dbReference type="SUPFAM" id="SSF53328">
    <property type="entry name" value="Formyltransferase"/>
    <property type="match status" value="1"/>
</dbReference>
<proteinExistence type="inferred from homology"/>
<dbReference type="CDD" id="cd08646">
    <property type="entry name" value="FMT_core_Met-tRNA-FMT_N"/>
    <property type="match status" value="1"/>
</dbReference>
<evidence type="ECO:0000259" key="6">
    <source>
        <dbReference type="Pfam" id="PF00551"/>
    </source>
</evidence>
<name>A0A7C4RV81_9BACT</name>
<dbReference type="EC" id="2.1.2.9" evidence="2 5"/>